<dbReference type="PANTHER" id="PTHR11142">
    <property type="entry name" value="PSEUDOURIDYLATE SYNTHASE"/>
    <property type="match status" value="1"/>
</dbReference>
<dbReference type="InterPro" id="IPR001406">
    <property type="entry name" value="PsdUridine_synth_TruA"/>
</dbReference>
<keyword evidence="8" id="KW-1185">Reference proteome</keyword>
<dbReference type="HAMAP" id="MF_00171">
    <property type="entry name" value="TruA"/>
    <property type="match status" value="1"/>
</dbReference>
<dbReference type="PIRSF" id="PIRSF001430">
    <property type="entry name" value="tRNA_psdUrid_synth"/>
    <property type="match status" value="1"/>
</dbReference>
<keyword evidence="3 4" id="KW-0413">Isomerase</keyword>
<feature type="domain" description="Pseudouridine synthase I TruA alpha/beta" evidence="6">
    <location>
        <begin position="167"/>
        <end position="260"/>
    </location>
</feature>
<evidence type="ECO:0000259" key="6">
    <source>
        <dbReference type="Pfam" id="PF01416"/>
    </source>
</evidence>
<proteinExistence type="inferred from homology"/>
<feature type="active site" description="Nucleophile" evidence="4">
    <location>
        <position position="68"/>
    </location>
</feature>
<comment type="subunit">
    <text evidence="4">Homodimer.</text>
</comment>
<sequence length="260" mass="30355">MIYIFLHNHHSFSNKIEMRYFIECSYKGTNYCGWQAQENARTIQGEIEKVLSILLRKPVEIVGSSRTDTGVHAKHQTAHFDLEEAIPNPENTVYRMNKMLPFDISILNIFTVADDYHSRFEATSRKYEYHISRKKNPFLKDLCYEFTPVLNITAMNEACQYFFKYIDFESFSKLHSQVFTFNCTIMEARWEERENGILIFHIKSNRFLRGMVRAIVGTLIEVGMGKISVEDFEKIIQSKNRQKAGGAAPPQGLFLMEVNY</sequence>
<evidence type="ECO:0000256" key="2">
    <source>
        <dbReference type="ARBA" id="ARBA00022694"/>
    </source>
</evidence>
<dbReference type="InterPro" id="IPR020094">
    <property type="entry name" value="TruA/RsuA/RluB/E/F_N"/>
</dbReference>
<keyword evidence="2 4" id="KW-0819">tRNA processing</keyword>
<gene>
    <name evidence="4 7" type="primary">truA</name>
    <name evidence="7" type="ORF">VB798_16510</name>
</gene>
<dbReference type="InterPro" id="IPR020095">
    <property type="entry name" value="PsdUridine_synth_TruA_C"/>
</dbReference>
<comment type="similarity">
    <text evidence="1 4 5">Belongs to the tRNA pseudouridine synthase TruA family.</text>
</comment>
<dbReference type="SUPFAM" id="SSF55120">
    <property type="entry name" value="Pseudouridine synthase"/>
    <property type="match status" value="1"/>
</dbReference>
<dbReference type="EMBL" id="JAYGIM010000012">
    <property type="protein sequence ID" value="MEA5428198.1"/>
    <property type="molecule type" value="Genomic_DNA"/>
</dbReference>
<comment type="caution">
    <text evidence="7">The sequence shown here is derived from an EMBL/GenBank/DDBJ whole genome shotgun (WGS) entry which is preliminary data.</text>
</comment>
<comment type="function">
    <text evidence="4">Formation of pseudouridine at positions 38, 39 and 40 in the anticodon stem and loop of transfer RNAs.</text>
</comment>
<dbReference type="EC" id="5.4.99.12" evidence="4"/>
<dbReference type="Pfam" id="PF01416">
    <property type="entry name" value="PseudoU_synth_1"/>
    <property type="match status" value="2"/>
</dbReference>
<evidence type="ECO:0000256" key="4">
    <source>
        <dbReference type="HAMAP-Rule" id="MF_00171"/>
    </source>
</evidence>
<dbReference type="NCBIfam" id="TIGR00071">
    <property type="entry name" value="hisT_truA"/>
    <property type="match status" value="1"/>
</dbReference>
<evidence type="ECO:0000256" key="5">
    <source>
        <dbReference type="RuleBase" id="RU003792"/>
    </source>
</evidence>
<reference evidence="7 8" key="1">
    <citation type="submission" date="2023-12" db="EMBL/GenBank/DDBJ databases">
        <title>Novel species of the genus Arcicella isolated from rivers.</title>
        <authorList>
            <person name="Lu H."/>
        </authorList>
    </citation>
    <scope>NUCLEOTIDE SEQUENCE [LARGE SCALE GENOMIC DNA]</scope>
    <source>
        <strain evidence="7 8">DC25W</strain>
    </source>
</reference>
<accession>A0ABU5SLR1</accession>
<feature type="binding site" evidence="4">
    <location>
        <position position="127"/>
    </location>
    <ligand>
        <name>substrate</name>
    </ligand>
</feature>
<name>A0ABU5SLR1_9BACT</name>
<dbReference type="Gene3D" id="3.30.70.660">
    <property type="entry name" value="Pseudouridine synthase I, catalytic domain, C-terminal subdomain"/>
    <property type="match status" value="1"/>
</dbReference>
<protein>
    <recommendedName>
        <fullName evidence="4">tRNA pseudouridine synthase A</fullName>
        <ecNumber evidence="4">5.4.99.12</ecNumber>
    </recommendedName>
    <alternativeName>
        <fullName evidence="4">tRNA pseudouridine(38-40) synthase</fullName>
    </alternativeName>
    <alternativeName>
        <fullName evidence="4">tRNA pseudouridylate synthase I</fullName>
    </alternativeName>
    <alternativeName>
        <fullName evidence="4">tRNA-uridine isomerase I</fullName>
    </alternativeName>
</protein>
<dbReference type="Proteomes" id="UP001302222">
    <property type="component" value="Unassembled WGS sequence"/>
</dbReference>
<comment type="catalytic activity">
    <reaction evidence="4 5">
        <text>uridine(38/39/40) in tRNA = pseudouridine(38/39/40) in tRNA</text>
        <dbReference type="Rhea" id="RHEA:22376"/>
        <dbReference type="Rhea" id="RHEA-COMP:10085"/>
        <dbReference type="Rhea" id="RHEA-COMP:10087"/>
        <dbReference type="ChEBI" id="CHEBI:65314"/>
        <dbReference type="ChEBI" id="CHEBI:65315"/>
        <dbReference type="EC" id="5.4.99.12"/>
    </reaction>
</comment>
<dbReference type="CDD" id="cd02570">
    <property type="entry name" value="PseudoU_synth_EcTruA"/>
    <property type="match status" value="1"/>
</dbReference>
<dbReference type="PANTHER" id="PTHR11142:SF0">
    <property type="entry name" value="TRNA PSEUDOURIDINE SYNTHASE-LIKE 1"/>
    <property type="match status" value="1"/>
</dbReference>
<evidence type="ECO:0000313" key="7">
    <source>
        <dbReference type="EMBL" id="MEA5428198.1"/>
    </source>
</evidence>
<dbReference type="InterPro" id="IPR020103">
    <property type="entry name" value="PsdUridine_synth_cat_dom_sf"/>
</dbReference>
<comment type="caution">
    <text evidence="4">Lacks conserved residue(s) required for the propagation of feature annotation.</text>
</comment>
<dbReference type="GO" id="GO:0160147">
    <property type="term" value="F:tRNA pseudouridine(38-40) synthase activity"/>
    <property type="evidence" value="ECO:0007669"/>
    <property type="project" value="UniProtKB-EC"/>
</dbReference>
<evidence type="ECO:0000256" key="3">
    <source>
        <dbReference type="ARBA" id="ARBA00023235"/>
    </source>
</evidence>
<feature type="domain" description="Pseudouridine synthase I TruA alpha/beta" evidence="6">
    <location>
        <begin position="25"/>
        <end position="120"/>
    </location>
</feature>
<organism evidence="7 8">
    <name type="scientific">Arcicella lustrica</name>
    <dbReference type="NCBI Taxonomy" id="2984196"/>
    <lineage>
        <taxon>Bacteria</taxon>
        <taxon>Pseudomonadati</taxon>
        <taxon>Bacteroidota</taxon>
        <taxon>Cytophagia</taxon>
        <taxon>Cytophagales</taxon>
        <taxon>Flectobacillaceae</taxon>
        <taxon>Arcicella</taxon>
    </lineage>
</organism>
<dbReference type="RefSeq" id="WP_323260303.1">
    <property type="nucleotide sequence ID" value="NZ_JAYGIM010000012.1"/>
</dbReference>
<evidence type="ECO:0000313" key="8">
    <source>
        <dbReference type="Proteomes" id="UP001302222"/>
    </source>
</evidence>
<dbReference type="Gene3D" id="3.30.70.580">
    <property type="entry name" value="Pseudouridine synthase I, catalytic domain, N-terminal subdomain"/>
    <property type="match status" value="1"/>
</dbReference>
<evidence type="ECO:0000256" key="1">
    <source>
        <dbReference type="ARBA" id="ARBA00009375"/>
    </source>
</evidence>
<dbReference type="InterPro" id="IPR020097">
    <property type="entry name" value="PsdUridine_synth_TruA_a/b_dom"/>
</dbReference>